<reference evidence="6 7" key="2">
    <citation type="submission" date="2019-04" db="EMBL/GenBank/DDBJ databases">
        <title>Genome sequencing of Clostridium botulinum Groups I-IV and Clostridium butyricum.</title>
        <authorList>
            <person name="Brunt J."/>
            <person name="Van Vliet A.H.M."/>
            <person name="Stringer S.C."/>
            <person name="Carter A.T."/>
            <person name="Peck M.W."/>
        </authorList>
    </citation>
    <scope>NUCLEOTIDE SEQUENCE [LARGE SCALE GENOMIC DNA]</scope>
    <source>
        <strain evidence="2 7">1605</strain>
        <strain evidence="4 8">BL81</strain>
        <strain evidence="3 6">CB-K-33E</strain>
    </source>
</reference>
<evidence type="ECO:0000313" key="5">
    <source>
        <dbReference type="Proteomes" id="UP000472355"/>
    </source>
</evidence>
<dbReference type="EMBL" id="SWVK01000007">
    <property type="protein sequence ID" value="NFN34835.1"/>
    <property type="molecule type" value="Genomic_DNA"/>
</dbReference>
<evidence type="ECO:0000313" key="3">
    <source>
        <dbReference type="EMBL" id="NFN34835.1"/>
    </source>
</evidence>
<proteinExistence type="predicted"/>
<dbReference type="AlphaFoldDB" id="A0A6B4TET9"/>
<evidence type="ECO:0000313" key="8">
    <source>
        <dbReference type="Proteomes" id="UP000486903"/>
    </source>
</evidence>
<evidence type="ECO:0000313" key="4">
    <source>
        <dbReference type="EMBL" id="NFV26725.1"/>
    </source>
</evidence>
<dbReference type="Proteomes" id="UP000473681">
    <property type="component" value="Unassembled WGS sequence"/>
</dbReference>
<dbReference type="InterPro" id="IPR020483">
    <property type="entry name" value="Uncharacterised_YgbA"/>
</dbReference>
<dbReference type="EMBL" id="SXFB01000007">
    <property type="protein sequence ID" value="NFV26725.1"/>
    <property type="molecule type" value="Genomic_DNA"/>
</dbReference>
<protein>
    <submittedName>
        <fullName evidence="2">Nitrous oxide-stimulated promoter family protein</fullName>
    </submittedName>
</protein>
<dbReference type="Proteomes" id="UP000472355">
    <property type="component" value="Unassembled WGS sequence"/>
</dbReference>
<dbReference type="NCBIfam" id="NF007714">
    <property type="entry name" value="PRK10410.1-2"/>
    <property type="match status" value="1"/>
</dbReference>
<name>A0A6B4TET9_CLOBO</name>
<dbReference type="Pfam" id="PF11756">
    <property type="entry name" value="YgbA_NO"/>
    <property type="match status" value="1"/>
</dbReference>
<organism evidence="2 7">
    <name type="scientific">Clostridium botulinum</name>
    <dbReference type="NCBI Taxonomy" id="1491"/>
    <lineage>
        <taxon>Bacteria</taxon>
        <taxon>Bacillati</taxon>
        <taxon>Bacillota</taxon>
        <taxon>Clostridia</taxon>
        <taxon>Eubacteriales</taxon>
        <taxon>Clostridiaceae</taxon>
        <taxon>Clostridium</taxon>
    </lineage>
</organism>
<dbReference type="Proteomes" id="UP000476820">
    <property type="component" value="Unassembled WGS sequence"/>
</dbReference>
<evidence type="ECO:0000313" key="7">
    <source>
        <dbReference type="Proteomes" id="UP000476820"/>
    </source>
</evidence>
<dbReference type="Proteomes" id="UP000486903">
    <property type="component" value="Unassembled WGS sequence"/>
</dbReference>
<dbReference type="EMBL" id="SWOV01000059">
    <property type="protein sequence ID" value="NFF89280.1"/>
    <property type="molecule type" value="Genomic_DNA"/>
</dbReference>
<comment type="caution">
    <text evidence="2">The sequence shown here is derived from an EMBL/GenBank/DDBJ whole genome shotgun (WGS) entry which is preliminary data.</text>
</comment>
<gene>
    <name evidence="1" type="ORF">EXM65_18000</name>
    <name evidence="2" type="ORF">FC774_15615</name>
    <name evidence="3" type="ORF">FDB51_06725</name>
    <name evidence="4" type="ORF">FDG31_11200</name>
</gene>
<reference evidence="1 5" key="1">
    <citation type="submission" date="2019-02" db="EMBL/GenBank/DDBJ databases">
        <title>Genome sequencing of Clostridium botulinum clinical isolates.</title>
        <authorList>
            <person name="Brunt J."/>
            <person name="Van Vliet A.H.M."/>
            <person name="Stringer S.C."/>
            <person name="Grant K.A."/>
            <person name="Carter A.C."/>
            <person name="Peck M.W."/>
        </authorList>
    </citation>
    <scope>NUCLEOTIDE SEQUENCE [LARGE SCALE GENOMIC DNA]</scope>
    <source>
        <strain evidence="1 5">H113700579</strain>
    </source>
</reference>
<sequence length="97" mass="11640">MRKIENEKKVIKLMIEIYCRKKHGHKKELCPECNKLLSYAHERLDYCKFGDKKSTCAKCPIHCYKKDMKTKVKEIMRFSGPRLIIYKPIELIKHLLD</sequence>
<evidence type="ECO:0000313" key="1">
    <source>
        <dbReference type="EMBL" id="NFA44398.1"/>
    </source>
</evidence>
<dbReference type="OrthoDB" id="164329at2"/>
<accession>A0A6B4TET9</accession>
<evidence type="ECO:0000313" key="6">
    <source>
        <dbReference type="Proteomes" id="UP000473681"/>
    </source>
</evidence>
<dbReference type="EMBL" id="SGKU01000079">
    <property type="protein sequence ID" value="NFA44398.1"/>
    <property type="molecule type" value="Genomic_DNA"/>
</dbReference>
<dbReference type="RefSeq" id="WP_026140567.1">
    <property type="nucleotide sequence ID" value="NZ_CP010520.1"/>
</dbReference>
<evidence type="ECO:0000313" key="2">
    <source>
        <dbReference type="EMBL" id="NFF89280.1"/>
    </source>
</evidence>